<dbReference type="Proteomes" id="UP000887565">
    <property type="component" value="Unplaced"/>
</dbReference>
<reference evidence="2" key="1">
    <citation type="submission" date="2022-11" db="UniProtKB">
        <authorList>
            <consortium name="WormBaseParasite"/>
        </authorList>
    </citation>
    <scope>IDENTIFICATION</scope>
</reference>
<evidence type="ECO:0000313" key="1">
    <source>
        <dbReference type="Proteomes" id="UP000887565"/>
    </source>
</evidence>
<evidence type="ECO:0000313" key="2">
    <source>
        <dbReference type="WBParaSite" id="nRc.2.0.1.t30808-RA"/>
    </source>
</evidence>
<protein>
    <submittedName>
        <fullName evidence="2">Uncharacterized protein</fullName>
    </submittedName>
</protein>
<proteinExistence type="predicted"/>
<name>A0A915JXJ6_ROMCU</name>
<dbReference type="WBParaSite" id="nRc.2.0.1.t30808-RA">
    <property type="protein sequence ID" value="nRc.2.0.1.t30808-RA"/>
    <property type="gene ID" value="nRc.2.0.1.g30808"/>
</dbReference>
<accession>A0A915JXJ6</accession>
<dbReference type="AlphaFoldDB" id="A0A915JXJ6"/>
<keyword evidence="1" id="KW-1185">Reference proteome</keyword>
<organism evidence="1 2">
    <name type="scientific">Romanomermis culicivorax</name>
    <name type="common">Nematode worm</name>
    <dbReference type="NCBI Taxonomy" id="13658"/>
    <lineage>
        <taxon>Eukaryota</taxon>
        <taxon>Metazoa</taxon>
        <taxon>Ecdysozoa</taxon>
        <taxon>Nematoda</taxon>
        <taxon>Enoplea</taxon>
        <taxon>Dorylaimia</taxon>
        <taxon>Mermithida</taxon>
        <taxon>Mermithoidea</taxon>
        <taxon>Mermithidae</taxon>
        <taxon>Romanomermis</taxon>
    </lineage>
</organism>
<sequence>MNTFFCIDQNKRNAENLSSHKNVHPENFDDQMKVGTSAQAEPEIHDDNEFSETVVDLEACGLQNSAINSDAEQLKLITLMRKKCCWMMYKKTLQHNNNKSGRFESMGI</sequence>